<evidence type="ECO:0000313" key="3">
    <source>
        <dbReference type="Proteomes" id="UP000808388"/>
    </source>
</evidence>
<gene>
    <name evidence="2" type="ORF">HY220_00720</name>
</gene>
<reference evidence="2" key="1">
    <citation type="submission" date="2020-07" db="EMBL/GenBank/DDBJ databases">
        <title>Huge and variable diversity of episymbiotic CPR bacteria and DPANN archaea in groundwater ecosystems.</title>
        <authorList>
            <person name="He C.Y."/>
            <person name="Keren R."/>
            <person name="Whittaker M."/>
            <person name="Farag I.F."/>
            <person name="Doudna J."/>
            <person name="Cate J.H.D."/>
            <person name="Banfield J.F."/>
        </authorList>
    </citation>
    <scope>NUCLEOTIDE SEQUENCE</scope>
    <source>
        <strain evidence="2">NC_groundwater_972_Pr1_S-0.2um_49_27</strain>
    </source>
</reference>
<sequence>MQRILEKRLHLFQRQMQLAKLAKTFCFDKKTKLFARLSVFLNTFAPIWILDRTLCSAKEKGQIFADAKI</sequence>
<keyword evidence="1" id="KW-0812">Transmembrane</keyword>
<evidence type="ECO:0000256" key="1">
    <source>
        <dbReference type="SAM" id="Phobius"/>
    </source>
</evidence>
<proteinExistence type="predicted"/>
<dbReference type="Proteomes" id="UP000808388">
    <property type="component" value="Unassembled WGS sequence"/>
</dbReference>
<keyword evidence="1" id="KW-1133">Transmembrane helix</keyword>
<dbReference type="AlphaFoldDB" id="A0A9D6QTK7"/>
<feature type="transmembrane region" description="Helical" evidence="1">
    <location>
        <begin position="33"/>
        <end position="50"/>
    </location>
</feature>
<evidence type="ECO:0000313" key="2">
    <source>
        <dbReference type="EMBL" id="MBI3627262.1"/>
    </source>
</evidence>
<dbReference type="EMBL" id="JACQCQ010000002">
    <property type="protein sequence ID" value="MBI3627262.1"/>
    <property type="molecule type" value="Genomic_DNA"/>
</dbReference>
<protein>
    <submittedName>
        <fullName evidence="2">Uncharacterized protein</fullName>
    </submittedName>
</protein>
<organism evidence="2 3">
    <name type="scientific">Candidatus Sungiibacteriota bacterium</name>
    <dbReference type="NCBI Taxonomy" id="2750080"/>
    <lineage>
        <taxon>Bacteria</taxon>
        <taxon>Candidatus Sungiibacteriota</taxon>
    </lineage>
</organism>
<keyword evidence="1" id="KW-0472">Membrane</keyword>
<comment type="caution">
    <text evidence="2">The sequence shown here is derived from an EMBL/GenBank/DDBJ whole genome shotgun (WGS) entry which is preliminary data.</text>
</comment>
<name>A0A9D6QTK7_9BACT</name>
<accession>A0A9D6QTK7</accession>